<feature type="domain" description="DH" evidence="3">
    <location>
        <begin position="44"/>
        <end position="214"/>
    </location>
</feature>
<reference evidence="4" key="2">
    <citation type="submission" date="2025-09" db="UniProtKB">
        <authorList>
            <consortium name="Ensembl"/>
        </authorList>
    </citation>
    <scope>IDENTIFICATION</scope>
</reference>
<dbReference type="AlphaFoldDB" id="A0A8C9YP40"/>
<dbReference type="SUPFAM" id="SSF48065">
    <property type="entry name" value="DBL homology domain (DH-domain)"/>
    <property type="match status" value="1"/>
</dbReference>
<proteinExistence type="predicted"/>
<dbReference type="InterPro" id="IPR000219">
    <property type="entry name" value="DH_dom"/>
</dbReference>
<reference evidence="4" key="1">
    <citation type="submission" date="2025-08" db="UniProtKB">
        <authorList>
            <consortium name="Ensembl"/>
        </authorList>
    </citation>
    <scope>IDENTIFICATION</scope>
</reference>
<evidence type="ECO:0000259" key="3">
    <source>
        <dbReference type="PROSITE" id="PS50010"/>
    </source>
</evidence>
<dbReference type="PANTHER" id="PTHR13944:SF18">
    <property type="entry name" value="A-KINASE ANCHOR PROTEIN 13"/>
    <property type="match status" value="1"/>
</dbReference>
<keyword evidence="1" id="KW-0479">Metal-binding</keyword>
<dbReference type="SMART" id="SM00325">
    <property type="entry name" value="RhoGEF"/>
    <property type="match status" value="1"/>
</dbReference>
<dbReference type="InterPro" id="IPR035899">
    <property type="entry name" value="DBL_dom_sf"/>
</dbReference>
<dbReference type="GO" id="GO:0005085">
    <property type="term" value="F:guanyl-nucleotide exchange factor activity"/>
    <property type="evidence" value="ECO:0007669"/>
    <property type="project" value="InterPro"/>
</dbReference>
<dbReference type="Proteomes" id="UP000694568">
    <property type="component" value="Unplaced"/>
</dbReference>
<dbReference type="GeneTree" id="ENSGT00940000154146"/>
<evidence type="ECO:0000313" key="5">
    <source>
        <dbReference type="Proteomes" id="UP000694568"/>
    </source>
</evidence>
<dbReference type="GO" id="GO:0015629">
    <property type="term" value="C:actin cytoskeleton"/>
    <property type="evidence" value="ECO:0007669"/>
    <property type="project" value="TreeGrafter"/>
</dbReference>
<dbReference type="GO" id="GO:0016020">
    <property type="term" value="C:membrane"/>
    <property type="evidence" value="ECO:0007669"/>
    <property type="project" value="TreeGrafter"/>
</dbReference>
<name>A0A8C9YP40_SANLU</name>
<evidence type="ECO:0000256" key="1">
    <source>
        <dbReference type="ARBA" id="ARBA00022771"/>
    </source>
</evidence>
<accession>A0A8C9YP40</accession>
<dbReference type="PANTHER" id="PTHR13944">
    <property type="entry name" value="AGAP007712-PA"/>
    <property type="match status" value="1"/>
</dbReference>
<dbReference type="GO" id="GO:0035023">
    <property type="term" value="P:regulation of Rho protein signal transduction"/>
    <property type="evidence" value="ECO:0007669"/>
    <property type="project" value="TreeGrafter"/>
</dbReference>
<keyword evidence="1" id="KW-0863">Zinc-finger</keyword>
<dbReference type="PROSITE" id="PS50010">
    <property type="entry name" value="DH_2"/>
    <property type="match status" value="1"/>
</dbReference>
<dbReference type="CDD" id="cd00160">
    <property type="entry name" value="RhoGEF"/>
    <property type="match status" value="1"/>
</dbReference>
<sequence length="214" mass="24429">MKCVVCTQRHLQHRLRRPHRPRPPGTAGPQQPALTTSSLSYEIKKQDVIYELYQTEFHHVRTLKIMSDVYYKGLQKELQAPSVDCSLKRASSTEGQKDSSFLICSIGDVLLSQFSGCSADRMKKVYGKFCSRHNEAVNLYKDLHAKDKRFQAFIKRTMSSSIVRRLSIPECILLVTQRITKYPVLIQRILQHTKGQETQPAKGVHVVLCICAVI</sequence>
<dbReference type="GO" id="GO:0043123">
    <property type="term" value="P:positive regulation of canonical NF-kappaB signal transduction"/>
    <property type="evidence" value="ECO:0007669"/>
    <property type="project" value="TreeGrafter"/>
</dbReference>
<keyword evidence="5" id="KW-1185">Reference proteome</keyword>
<dbReference type="GO" id="GO:0071875">
    <property type="term" value="P:adrenergic receptor signaling pathway"/>
    <property type="evidence" value="ECO:0007669"/>
    <property type="project" value="TreeGrafter"/>
</dbReference>
<keyword evidence="1" id="KW-0862">Zinc</keyword>
<dbReference type="GO" id="GO:0008270">
    <property type="term" value="F:zinc ion binding"/>
    <property type="evidence" value="ECO:0007669"/>
    <property type="project" value="UniProtKB-KW"/>
</dbReference>
<protein>
    <recommendedName>
        <fullName evidence="3">DH domain-containing protein</fullName>
    </recommendedName>
</protein>
<organism evidence="4 5">
    <name type="scientific">Sander lucioperca</name>
    <name type="common">Pike-perch</name>
    <name type="synonym">Perca lucioperca</name>
    <dbReference type="NCBI Taxonomy" id="283035"/>
    <lineage>
        <taxon>Eukaryota</taxon>
        <taxon>Metazoa</taxon>
        <taxon>Chordata</taxon>
        <taxon>Craniata</taxon>
        <taxon>Vertebrata</taxon>
        <taxon>Euteleostomi</taxon>
        <taxon>Actinopterygii</taxon>
        <taxon>Neopterygii</taxon>
        <taxon>Teleostei</taxon>
        <taxon>Neoteleostei</taxon>
        <taxon>Acanthomorphata</taxon>
        <taxon>Eupercaria</taxon>
        <taxon>Perciformes</taxon>
        <taxon>Percoidei</taxon>
        <taxon>Percidae</taxon>
        <taxon>Luciopercinae</taxon>
        <taxon>Sander</taxon>
    </lineage>
</organism>
<evidence type="ECO:0000256" key="2">
    <source>
        <dbReference type="SAM" id="MobiDB-lite"/>
    </source>
</evidence>
<evidence type="ECO:0000313" key="4">
    <source>
        <dbReference type="Ensembl" id="ENSSLUP00000027635.1"/>
    </source>
</evidence>
<dbReference type="Ensembl" id="ENSSLUT00000028529.1">
    <property type="protein sequence ID" value="ENSSLUP00000027635.1"/>
    <property type="gene ID" value="ENSSLUG00000012518.1"/>
</dbReference>
<feature type="compositionally biased region" description="Basic residues" evidence="2">
    <location>
        <begin position="13"/>
        <end position="22"/>
    </location>
</feature>
<dbReference type="InterPro" id="IPR051632">
    <property type="entry name" value="Rho_GEF"/>
</dbReference>
<dbReference type="Pfam" id="PF00621">
    <property type="entry name" value="RhoGEF"/>
    <property type="match status" value="1"/>
</dbReference>
<dbReference type="Gene3D" id="1.20.900.10">
    <property type="entry name" value="Dbl homology (DH) domain"/>
    <property type="match status" value="1"/>
</dbReference>
<feature type="region of interest" description="Disordered" evidence="2">
    <location>
        <begin position="13"/>
        <end position="35"/>
    </location>
</feature>
<dbReference type="GO" id="GO:0005078">
    <property type="term" value="F:MAP-kinase scaffold activity"/>
    <property type="evidence" value="ECO:0007669"/>
    <property type="project" value="TreeGrafter"/>
</dbReference>